<dbReference type="GO" id="GO:0008168">
    <property type="term" value="F:methyltransferase activity"/>
    <property type="evidence" value="ECO:0007669"/>
    <property type="project" value="UniProtKB-KW"/>
</dbReference>
<gene>
    <name evidence="1" type="ORF">FKG95_03395</name>
    <name evidence="2" type="ORF">FKG95_03405</name>
</gene>
<dbReference type="OrthoDB" id="582170at2"/>
<name>A0A545U2E2_9PROT</name>
<proteinExistence type="predicted"/>
<evidence type="ECO:0000313" key="2">
    <source>
        <dbReference type="EMBL" id="TQV83649.1"/>
    </source>
</evidence>
<keyword evidence="1" id="KW-0808">Transferase</keyword>
<comment type="caution">
    <text evidence="1">The sequence shown here is derived from an EMBL/GenBank/DDBJ whole genome shotgun (WGS) entry which is preliminary data.</text>
</comment>
<dbReference type="Pfam" id="PF13578">
    <property type="entry name" value="Methyltransf_24"/>
    <property type="match status" value="1"/>
</dbReference>
<keyword evidence="1" id="KW-0489">Methyltransferase</keyword>
<evidence type="ECO:0000313" key="1">
    <source>
        <dbReference type="EMBL" id="TQV83647.1"/>
    </source>
</evidence>
<organism evidence="1 3">
    <name type="scientific">Denitrobaculum tricleocarpae</name>
    <dbReference type="NCBI Taxonomy" id="2591009"/>
    <lineage>
        <taxon>Bacteria</taxon>
        <taxon>Pseudomonadati</taxon>
        <taxon>Pseudomonadota</taxon>
        <taxon>Alphaproteobacteria</taxon>
        <taxon>Rhodospirillales</taxon>
        <taxon>Rhodospirillaceae</taxon>
        <taxon>Denitrobaculum</taxon>
    </lineage>
</organism>
<dbReference type="EMBL" id="VHSH01000001">
    <property type="protein sequence ID" value="TQV83649.1"/>
    <property type="molecule type" value="Genomic_DNA"/>
</dbReference>
<protein>
    <submittedName>
        <fullName evidence="1">Class I SAM-dependent methyltransferase</fullName>
    </submittedName>
</protein>
<dbReference type="Gene3D" id="3.40.50.150">
    <property type="entry name" value="Vaccinia Virus protein VP39"/>
    <property type="match status" value="1"/>
</dbReference>
<accession>A0A545U2E2</accession>
<dbReference type="InterPro" id="IPR029063">
    <property type="entry name" value="SAM-dependent_MTases_sf"/>
</dbReference>
<dbReference type="Proteomes" id="UP000315252">
    <property type="component" value="Unassembled WGS sequence"/>
</dbReference>
<reference evidence="1 3" key="1">
    <citation type="submission" date="2019-06" db="EMBL/GenBank/DDBJ databases">
        <title>Whole genome sequence for Rhodospirillaceae sp. R148.</title>
        <authorList>
            <person name="Wang G."/>
        </authorList>
    </citation>
    <scope>NUCLEOTIDE SEQUENCE [LARGE SCALE GENOMIC DNA]</scope>
    <source>
        <strain evidence="1 3">R148</strain>
    </source>
</reference>
<dbReference type="RefSeq" id="WP_142894884.1">
    <property type="nucleotide sequence ID" value="NZ_ML660052.1"/>
</dbReference>
<dbReference type="GO" id="GO:0032259">
    <property type="term" value="P:methylation"/>
    <property type="evidence" value="ECO:0007669"/>
    <property type="project" value="UniProtKB-KW"/>
</dbReference>
<evidence type="ECO:0000313" key="3">
    <source>
        <dbReference type="Proteomes" id="UP000315252"/>
    </source>
</evidence>
<sequence>MKYLSFANYFLQTYHPYLTKTAVWPEIWRRELRPRIMKRFGKYIPPDRPSDGSGWCNQLAVSTDEALAELNIDVVNPADVYPDVFNGAKRAEENCPIKMGGAGNLTLLYSLTEGLEAARGIETGVAYGWSSLAVLLSLQKRQGQLFSVDLPYFKLRSDNWVGCVVPSDLRSNWHIYRCADREGLPQATRASGSIDFAHYDSDKSVPGRLWGYDHLWKALRSGGLLISDDIGDNDGFRQFCEQIGITPIVVADQGKYQGILRKP</sequence>
<dbReference type="EMBL" id="VHSH01000001">
    <property type="protein sequence ID" value="TQV83647.1"/>
    <property type="molecule type" value="Genomic_DNA"/>
</dbReference>
<keyword evidence="3" id="KW-1185">Reference proteome</keyword>
<dbReference type="AlphaFoldDB" id="A0A545U2E2"/>